<protein>
    <submittedName>
        <fullName evidence="2">Uncharacterized protein</fullName>
    </submittedName>
</protein>
<keyword evidence="3" id="KW-1185">Reference proteome</keyword>
<keyword evidence="1" id="KW-1133">Transmembrane helix</keyword>
<dbReference type="EMBL" id="VYZN01000048">
    <property type="protein sequence ID" value="KAE9528498.1"/>
    <property type="molecule type" value="Genomic_DNA"/>
</dbReference>
<keyword evidence="1" id="KW-0812">Transmembrane</keyword>
<reference evidence="2 3" key="1">
    <citation type="submission" date="2019-08" db="EMBL/GenBank/DDBJ databases">
        <title>The genome of the soybean aphid Biotype 1, its phylome, world population structure and adaptation to the North American continent.</title>
        <authorList>
            <person name="Giordano R."/>
            <person name="Donthu R.K."/>
            <person name="Hernandez A.G."/>
            <person name="Wright C.L."/>
            <person name="Zimin A.V."/>
        </authorList>
    </citation>
    <scope>NUCLEOTIDE SEQUENCE [LARGE SCALE GENOMIC DNA]</scope>
    <source>
        <tissue evidence="2">Whole aphids</tissue>
    </source>
</reference>
<evidence type="ECO:0000313" key="3">
    <source>
        <dbReference type="Proteomes" id="UP000475862"/>
    </source>
</evidence>
<gene>
    <name evidence="2" type="ORF">AGLY_012069</name>
</gene>
<dbReference type="AlphaFoldDB" id="A0A6G0TB63"/>
<keyword evidence="1" id="KW-0472">Membrane</keyword>
<organism evidence="2 3">
    <name type="scientific">Aphis glycines</name>
    <name type="common">Soybean aphid</name>
    <dbReference type="NCBI Taxonomy" id="307491"/>
    <lineage>
        <taxon>Eukaryota</taxon>
        <taxon>Metazoa</taxon>
        <taxon>Ecdysozoa</taxon>
        <taxon>Arthropoda</taxon>
        <taxon>Hexapoda</taxon>
        <taxon>Insecta</taxon>
        <taxon>Pterygota</taxon>
        <taxon>Neoptera</taxon>
        <taxon>Paraneoptera</taxon>
        <taxon>Hemiptera</taxon>
        <taxon>Sternorrhyncha</taxon>
        <taxon>Aphidomorpha</taxon>
        <taxon>Aphidoidea</taxon>
        <taxon>Aphididae</taxon>
        <taxon>Aphidini</taxon>
        <taxon>Aphis</taxon>
        <taxon>Aphis</taxon>
    </lineage>
</organism>
<feature type="transmembrane region" description="Helical" evidence="1">
    <location>
        <begin position="36"/>
        <end position="57"/>
    </location>
</feature>
<evidence type="ECO:0000313" key="2">
    <source>
        <dbReference type="EMBL" id="KAE9528498.1"/>
    </source>
</evidence>
<sequence>MDGFTFLYNSSKNAIRTTCFLRLAYKQQNKFSFFEINFMLLALTLESIYLLSNLKLLKLNTKKNKPVKIICYLGLVEDDGIAIVYGHVVLSLVWGSPNISLVSFNFLWSLIFNISSLTLTTNPNYQYVDVINPVLFEKLFVCHPFYFYKQQKLCVCQPSFSYFTFTKIPFIRTRFCGFSAEFSNSRVSDFNLIKYYWITLIFDI</sequence>
<name>A0A6G0TB63_APHGL</name>
<dbReference type="Proteomes" id="UP000475862">
    <property type="component" value="Unassembled WGS sequence"/>
</dbReference>
<evidence type="ECO:0000256" key="1">
    <source>
        <dbReference type="SAM" id="Phobius"/>
    </source>
</evidence>
<comment type="caution">
    <text evidence="2">The sequence shown here is derived from an EMBL/GenBank/DDBJ whole genome shotgun (WGS) entry which is preliminary data.</text>
</comment>
<proteinExistence type="predicted"/>
<accession>A0A6G0TB63</accession>